<evidence type="ECO:0000313" key="3">
    <source>
        <dbReference type="Proteomes" id="UP000031443"/>
    </source>
</evidence>
<evidence type="ECO:0000256" key="1">
    <source>
        <dbReference type="SAM" id="MobiDB-lite"/>
    </source>
</evidence>
<name>M7AUG8_CHEMY</name>
<gene>
    <name evidence="2" type="ORF">UY3_14531</name>
</gene>
<accession>M7AUG8</accession>
<feature type="region of interest" description="Disordered" evidence="1">
    <location>
        <begin position="73"/>
        <end position="102"/>
    </location>
</feature>
<sequence length="144" mass="16664">MTERGHDRDTLQHRVKVKELWNAYHKAREANCHSSAVPTRSCRLYKELDVIPGGDPNFTAKATVDTLVARMPVDSGPSQEEEILDEDVEGGGTQRQRMTRRSEMHAARNSLLSWRWLARHSCWMFAKCKQERRPLLSGFDFENH</sequence>
<evidence type="ECO:0000313" key="2">
    <source>
        <dbReference type="EMBL" id="EMP28349.1"/>
    </source>
</evidence>
<dbReference type="EMBL" id="KB564230">
    <property type="protein sequence ID" value="EMP28349.1"/>
    <property type="molecule type" value="Genomic_DNA"/>
</dbReference>
<reference evidence="3" key="1">
    <citation type="journal article" date="2013" name="Nat. Genet.">
        <title>The draft genomes of soft-shell turtle and green sea turtle yield insights into the development and evolution of the turtle-specific body plan.</title>
        <authorList>
            <person name="Wang Z."/>
            <person name="Pascual-Anaya J."/>
            <person name="Zadissa A."/>
            <person name="Li W."/>
            <person name="Niimura Y."/>
            <person name="Huang Z."/>
            <person name="Li C."/>
            <person name="White S."/>
            <person name="Xiong Z."/>
            <person name="Fang D."/>
            <person name="Wang B."/>
            <person name="Ming Y."/>
            <person name="Chen Y."/>
            <person name="Zheng Y."/>
            <person name="Kuraku S."/>
            <person name="Pignatelli M."/>
            <person name="Herrero J."/>
            <person name="Beal K."/>
            <person name="Nozawa M."/>
            <person name="Li Q."/>
            <person name="Wang J."/>
            <person name="Zhang H."/>
            <person name="Yu L."/>
            <person name="Shigenobu S."/>
            <person name="Wang J."/>
            <person name="Liu J."/>
            <person name="Flicek P."/>
            <person name="Searle S."/>
            <person name="Wang J."/>
            <person name="Kuratani S."/>
            <person name="Yin Y."/>
            <person name="Aken B."/>
            <person name="Zhang G."/>
            <person name="Irie N."/>
        </authorList>
    </citation>
    <scope>NUCLEOTIDE SEQUENCE [LARGE SCALE GENOMIC DNA]</scope>
</reference>
<protein>
    <submittedName>
        <fullName evidence="2">Uncharacterized protein</fullName>
    </submittedName>
</protein>
<keyword evidence="3" id="KW-1185">Reference proteome</keyword>
<dbReference type="Proteomes" id="UP000031443">
    <property type="component" value="Unassembled WGS sequence"/>
</dbReference>
<feature type="compositionally biased region" description="Acidic residues" evidence="1">
    <location>
        <begin position="79"/>
        <end position="89"/>
    </location>
</feature>
<organism evidence="2 3">
    <name type="scientific">Chelonia mydas</name>
    <name type="common">Green sea-turtle</name>
    <name type="synonym">Chelonia agassizi</name>
    <dbReference type="NCBI Taxonomy" id="8469"/>
    <lineage>
        <taxon>Eukaryota</taxon>
        <taxon>Metazoa</taxon>
        <taxon>Chordata</taxon>
        <taxon>Craniata</taxon>
        <taxon>Vertebrata</taxon>
        <taxon>Euteleostomi</taxon>
        <taxon>Archelosauria</taxon>
        <taxon>Testudinata</taxon>
        <taxon>Testudines</taxon>
        <taxon>Cryptodira</taxon>
        <taxon>Durocryptodira</taxon>
        <taxon>Americhelydia</taxon>
        <taxon>Chelonioidea</taxon>
        <taxon>Cheloniidae</taxon>
        <taxon>Chelonia</taxon>
    </lineage>
</organism>
<dbReference type="AlphaFoldDB" id="M7AUG8"/>
<proteinExistence type="predicted"/>